<gene>
    <name evidence="3" type="ORF">DBRI00130_LOCUS999</name>
</gene>
<dbReference type="AlphaFoldDB" id="A0A7S4QEK5"/>
<feature type="domain" description="T-SNARE coiled-coil homology" evidence="2">
    <location>
        <begin position="217"/>
        <end position="279"/>
    </location>
</feature>
<dbReference type="InterPro" id="IPR000727">
    <property type="entry name" value="T_SNARE_dom"/>
</dbReference>
<dbReference type="CDD" id="cd15841">
    <property type="entry name" value="SNARE_Qc"/>
    <property type="match status" value="1"/>
</dbReference>
<sequence>MGGQNKQSEELTSLLAKLYTIQEEVGAREKTSDEEKKKKAENVAMMGKTRATKKTGSRFLELKSSIVDRLKSIQGLLEEGGQNKSVAQGNNPKEMIARQAEIREHIRQATDEWKELDALYKNEARKKRSKFTPEELEVQETLVLRLQAEIEKVKDAQTRGFARGDAATTLNLQALASIDATTLDGGDGGGGGGGNWASGPSGIEVTDGQRVQLQQLEDRDQDFDRQLDEIGEGIQDLQEIAQIQGEEVRRQNAMLENVNQKIDNVHEHVTTVNERMKETLEEVRGADKICVDIMCIVSQYVASRLLSMLLLVVGHFFLSNSLYNPPFPDFSWVGINARFSSCIL</sequence>
<evidence type="ECO:0000259" key="2">
    <source>
        <dbReference type="PROSITE" id="PS50192"/>
    </source>
</evidence>
<name>A0A7S4QEK5_9STRA</name>
<protein>
    <recommendedName>
        <fullName evidence="2">t-SNARE coiled-coil homology domain-containing protein</fullName>
    </recommendedName>
</protein>
<evidence type="ECO:0000313" key="3">
    <source>
        <dbReference type="EMBL" id="CAE4579816.1"/>
    </source>
</evidence>
<evidence type="ECO:0000256" key="1">
    <source>
        <dbReference type="SAM" id="MobiDB-lite"/>
    </source>
</evidence>
<feature type="region of interest" description="Disordered" evidence="1">
    <location>
        <begin position="25"/>
        <end position="56"/>
    </location>
</feature>
<dbReference type="SUPFAM" id="SSF58038">
    <property type="entry name" value="SNARE fusion complex"/>
    <property type="match status" value="1"/>
</dbReference>
<feature type="region of interest" description="Disordered" evidence="1">
    <location>
        <begin position="185"/>
        <end position="204"/>
    </location>
</feature>
<dbReference type="EMBL" id="HBNS01001256">
    <property type="protein sequence ID" value="CAE4579816.1"/>
    <property type="molecule type" value="Transcribed_RNA"/>
</dbReference>
<dbReference type="Gene3D" id="1.20.5.110">
    <property type="match status" value="1"/>
</dbReference>
<dbReference type="PROSITE" id="PS50192">
    <property type="entry name" value="T_SNARE"/>
    <property type="match status" value="1"/>
</dbReference>
<accession>A0A7S4QEK5</accession>
<feature type="compositionally biased region" description="Gly residues" evidence="1">
    <location>
        <begin position="185"/>
        <end position="196"/>
    </location>
</feature>
<reference evidence="3" key="1">
    <citation type="submission" date="2021-01" db="EMBL/GenBank/DDBJ databases">
        <authorList>
            <person name="Corre E."/>
            <person name="Pelletier E."/>
            <person name="Niang G."/>
            <person name="Scheremetjew M."/>
            <person name="Finn R."/>
            <person name="Kale V."/>
            <person name="Holt S."/>
            <person name="Cochrane G."/>
            <person name="Meng A."/>
            <person name="Brown T."/>
            <person name="Cohen L."/>
        </authorList>
    </citation>
    <scope>NUCLEOTIDE SEQUENCE</scope>
    <source>
        <strain evidence="3">GSO104</strain>
    </source>
</reference>
<organism evidence="3">
    <name type="scientific">Ditylum brightwellii</name>
    <dbReference type="NCBI Taxonomy" id="49249"/>
    <lineage>
        <taxon>Eukaryota</taxon>
        <taxon>Sar</taxon>
        <taxon>Stramenopiles</taxon>
        <taxon>Ochrophyta</taxon>
        <taxon>Bacillariophyta</taxon>
        <taxon>Mediophyceae</taxon>
        <taxon>Lithodesmiophycidae</taxon>
        <taxon>Lithodesmiales</taxon>
        <taxon>Lithodesmiaceae</taxon>
        <taxon>Ditylum</taxon>
    </lineage>
</organism>
<proteinExistence type="predicted"/>
<feature type="compositionally biased region" description="Basic and acidic residues" evidence="1">
    <location>
        <begin position="25"/>
        <end position="41"/>
    </location>
</feature>